<dbReference type="PROSITE" id="PS50934">
    <property type="entry name" value="SWIRM"/>
    <property type="match status" value="1"/>
</dbReference>
<organism evidence="10 11">
    <name type="scientific">Rhamnella rubrinervis</name>
    <dbReference type="NCBI Taxonomy" id="2594499"/>
    <lineage>
        <taxon>Eukaryota</taxon>
        <taxon>Viridiplantae</taxon>
        <taxon>Streptophyta</taxon>
        <taxon>Embryophyta</taxon>
        <taxon>Tracheophyta</taxon>
        <taxon>Spermatophyta</taxon>
        <taxon>Magnoliopsida</taxon>
        <taxon>eudicotyledons</taxon>
        <taxon>Gunneridae</taxon>
        <taxon>Pentapetalae</taxon>
        <taxon>rosids</taxon>
        <taxon>fabids</taxon>
        <taxon>Rosales</taxon>
        <taxon>Rhamnaceae</taxon>
        <taxon>rhamnoid group</taxon>
        <taxon>Rhamneae</taxon>
        <taxon>Rhamnella</taxon>
    </lineage>
</organism>
<dbReference type="SUPFAM" id="SSF46689">
    <property type="entry name" value="Homeodomain-like"/>
    <property type="match status" value="2"/>
</dbReference>
<evidence type="ECO:0000256" key="2">
    <source>
        <dbReference type="ARBA" id="ARBA00023015"/>
    </source>
</evidence>
<protein>
    <recommendedName>
        <fullName evidence="12">SWI/SNF complex subunit SWI3B</fullName>
    </recommendedName>
</protein>
<keyword evidence="5" id="KW-0539">Nucleus</keyword>
<evidence type="ECO:0008006" key="12">
    <source>
        <dbReference type="Google" id="ProtNLM"/>
    </source>
</evidence>
<evidence type="ECO:0000256" key="1">
    <source>
        <dbReference type="ARBA" id="ARBA00022473"/>
    </source>
</evidence>
<keyword evidence="3" id="KW-0238">DNA-binding</keyword>
<feature type="compositionally biased region" description="Low complexity" evidence="6">
    <location>
        <begin position="24"/>
        <end position="46"/>
    </location>
</feature>
<comment type="caution">
    <text evidence="10">The sequence shown here is derived from an EMBL/GenBank/DDBJ whole genome shotgun (WGS) entry which is preliminary data.</text>
</comment>
<evidence type="ECO:0000256" key="6">
    <source>
        <dbReference type="SAM" id="MobiDB-lite"/>
    </source>
</evidence>
<feature type="region of interest" description="Disordered" evidence="6">
    <location>
        <begin position="1"/>
        <end position="53"/>
    </location>
</feature>
<dbReference type="Gene3D" id="1.10.10.60">
    <property type="entry name" value="Homeodomain-like"/>
    <property type="match status" value="1"/>
</dbReference>
<dbReference type="Pfam" id="PF04433">
    <property type="entry name" value="SWIRM"/>
    <property type="match status" value="1"/>
</dbReference>
<dbReference type="PROSITE" id="PS50090">
    <property type="entry name" value="MYB_LIKE"/>
    <property type="match status" value="1"/>
</dbReference>
<evidence type="ECO:0000313" key="11">
    <source>
        <dbReference type="Proteomes" id="UP000796880"/>
    </source>
</evidence>
<name>A0A8K0H747_9ROSA</name>
<feature type="domain" description="SANT" evidence="9">
    <location>
        <begin position="237"/>
        <end position="287"/>
    </location>
</feature>
<evidence type="ECO:0000313" key="10">
    <source>
        <dbReference type="EMBL" id="KAF3446935.1"/>
    </source>
</evidence>
<evidence type="ECO:0000256" key="3">
    <source>
        <dbReference type="ARBA" id="ARBA00023125"/>
    </source>
</evidence>
<keyword evidence="1" id="KW-0217">Developmental protein</keyword>
<dbReference type="CDD" id="cd00167">
    <property type="entry name" value="SANT"/>
    <property type="match status" value="1"/>
</dbReference>
<dbReference type="PANTHER" id="PTHR12802:SF44">
    <property type="entry name" value="SWI_SNF COMPLEX SUBUNIT SWI3B"/>
    <property type="match status" value="1"/>
</dbReference>
<dbReference type="EMBL" id="VOIH02000005">
    <property type="protein sequence ID" value="KAF3446935.1"/>
    <property type="molecule type" value="Genomic_DNA"/>
</dbReference>
<dbReference type="AlphaFoldDB" id="A0A8K0H747"/>
<dbReference type="Pfam" id="PF00249">
    <property type="entry name" value="Myb_DNA-binding"/>
    <property type="match status" value="1"/>
</dbReference>
<evidence type="ECO:0000256" key="5">
    <source>
        <dbReference type="ARBA" id="ARBA00023242"/>
    </source>
</evidence>
<dbReference type="PROSITE" id="PS51293">
    <property type="entry name" value="SANT"/>
    <property type="match status" value="1"/>
</dbReference>
<keyword evidence="11" id="KW-1185">Reference proteome</keyword>
<dbReference type="InterPro" id="IPR009057">
    <property type="entry name" value="Homeodomain-like_sf"/>
</dbReference>
<dbReference type="GO" id="GO:0003677">
    <property type="term" value="F:DNA binding"/>
    <property type="evidence" value="ECO:0007669"/>
    <property type="project" value="UniProtKB-KW"/>
</dbReference>
<accession>A0A8K0H747</accession>
<reference evidence="10" key="1">
    <citation type="submission" date="2020-03" db="EMBL/GenBank/DDBJ databases">
        <title>A high-quality chromosome-level genome assembly of a woody plant with both climbing and erect habits, Rhamnella rubrinervis.</title>
        <authorList>
            <person name="Lu Z."/>
            <person name="Yang Y."/>
            <person name="Zhu X."/>
            <person name="Sun Y."/>
        </authorList>
    </citation>
    <scope>NUCLEOTIDE SEQUENCE</scope>
    <source>
        <strain evidence="10">BYM</strain>
        <tissue evidence="10">Leaf</tissue>
    </source>
</reference>
<gene>
    <name evidence="10" type="ORF">FNV43_RR12115</name>
</gene>
<dbReference type="FunFam" id="1.10.10.10:FF:000020">
    <property type="entry name" value="SWI/SNF complex subunit SMARCC2 isoform c"/>
    <property type="match status" value="1"/>
</dbReference>
<dbReference type="InterPro" id="IPR017884">
    <property type="entry name" value="SANT_dom"/>
</dbReference>
<dbReference type="InterPro" id="IPR036388">
    <property type="entry name" value="WH-like_DNA-bd_sf"/>
</dbReference>
<feature type="domain" description="SWIRM" evidence="8">
    <location>
        <begin position="57"/>
        <end position="154"/>
    </location>
</feature>
<feature type="domain" description="Myb-like" evidence="7">
    <location>
        <begin position="239"/>
        <end position="283"/>
    </location>
</feature>
<dbReference type="InterPro" id="IPR001005">
    <property type="entry name" value="SANT/Myb"/>
</dbReference>
<dbReference type="InterPro" id="IPR007526">
    <property type="entry name" value="SWIRM"/>
</dbReference>
<dbReference type="PANTHER" id="PTHR12802">
    <property type="entry name" value="SWI/SNF COMPLEX-RELATED"/>
    <property type="match status" value="1"/>
</dbReference>
<evidence type="ECO:0000259" key="7">
    <source>
        <dbReference type="PROSITE" id="PS50090"/>
    </source>
</evidence>
<keyword evidence="4" id="KW-0804">Transcription</keyword>
<dbReference type="GO" id="GO:0005634">
    <property type="term" value="C:nucleus"/>
    <property type="evidence" value="ECO:0007669"/>
    <property type="project" value="UniProtKB-ARBA"/>
</dbReference>
<evidence type="ECO:0000259" key="8">
    <source>
        <dbReference type="PROSITE" id="PS50934"/>
    </source>
</evidence>
<dbReference type="Pfam" id="PF16495">
    <property type="entry name" value="SWIRM-assoc_1"/>
    <property type="match status" value="1"/>
</dbReference>
<feature type="compositionally biased region" description="Low complexity" evidence="6">
    <location>
        <begin position="1"/>
        <end position="14"/>
    </location>
</feature>
<evidence type="ECO:0000256" key="4">
    <source>
        <dbReference type="ARBA" id="ARBA00023163"/>
    </source>
</evidence>
<keyword evidence="2" id="KW-0805">Transcription regulation</keyword>
<dbReference type="InterPro" id="IPR032451">
    <property type="entry name" value="SMARCC_C"/>
</dbReference>
<dbReference type="OrthoDB" id="118550at2759"/>
<dbReference type="Gene3D" id="1.10.10.10">
    <property type="entry name" value="Winged helix-like DNA-binding domain superfamily/Winged helix DNA-binding domain"/>
    <property type="match status" value="1"/>
</dbReference>
<dbReference type="SMART" id="SM00717">
    <property type="entry name" value="SANT"/>
    <property type="match status" value="1"/>
</dbReference>
<evidence type="ECO:0000259" key="9">
    <source>
        <dbReference type="PROSITE" id="PS51293"/>
    </source>
</evidence>
<proteinExistence type="predicted"/>
<dbReference type="Proteomes" id="UP000796880">
    <property type="component" value="Unassembled WGS sequence"/>
</dbReference>
<sequence>MVTKSTVQETSSEPPSSPTPVKPETPVTGTESRDAATATATAKPTVAPNPPNYQSDVNVPSYSEWFCWDKIHQCEVRFLPEFFESRSPSKVPRVYMYYRNSIIKHYRADPSRKISFTDVRKALVGDVGSIRRVFDFLEAWGLINYFPSALNKPLKWDDNKDSKAASNIAASPSNSISKDDSTSKRNCNCNHCKSICSIACFVCDKYDMTLCARCYVRGNYQVGVTSSDFRRVEINEDSKSDWLDKDTLHLFEALMHYGDDWRKVAQHVGRSEKDCVSHFIKLPFGEEFVGSTDIGDVDAKYKQTKDAGDAECGLGSCVTSSSNKRMRLTPLADASNPIMAQAAFLSALAGAEVAENAARAAVTTLSQVDYRSSIGSFGPQARNARRHEADAVSNGNTNLNAAEGTWVDANSQLEKEELDVERAISGITQVQMKEIQDKIVRFEAMDLQMEKEWQQLEQMKNMLFVDQLTLLFNKSSAQKTG</sequence>